<gene>
    <name evidence="1" type="ORF">DNTS_011845</name>
</gene>
<evidence type="ECO:0000313" key="1">
    <source>
        <dbReference type="EMBL" id="TRY57510.1"/>
    </source>
</evidence>
<evidence type="ECO:0000313" key="2">
    <source>
        <dbReference type="Proteomes" id="UP000316079"/>
    </source>
</evidence>
<protein>
    <submittedName>
        <fullName evidence="1">Uncharacterized protein</fullName>
    </submittedName>
</protein>
<proteinExistence type="predicted"/>
<comment type="caution">
    <text evidence="1">The sequence shown here is derived from an EMBL/GenBank/DDBJ whole genome shotgun (WGS) entry which is preliminary data.</text>
</comment>
<reference evidence="1 2" key="1">
    <citation type="journal article" date="2019" name="Sci. Data">
        <title>Hybrid genome assembly and annotation of Danionella translucida.</title>
        <authorList>
            <person name="Kadobianskyi M."/>
            <person name="Schulze L."/>
            <person name="Schuelke M."/>
            <person name="Judkewitz B."/>
        </authorList>
    </citation>
    <scope>NUCLEOTIDE SEQUENCE [LARGE SCALE GENOMIC DNA]</scope>
    <source>
        <strain evidence="1 2">Bolton</strain>
    </source>
</reference>
<dbReference type="EMBL" id="SRMA01027234">
    <property type="protein sequence ID" value="TRY57510.1"/>
    <property type="molecule type" value="Genomic_DNA"/>
</dbReference>
<keyword evidence="2" id="KW-1185">Reference proteome</keyword>
<organism evidence="1 2">
    <name type="scientific">Danionella cerebrum</name>
    <dbReference type="NCBI Taxonomy" id="2873325"/>
    <lineage>
        <taxon>Eukaryota</taxon>
        <taxon>Metazoa</taxon>
        <taxon>Chordata</taxon>
        <taxon>Craniata</taxon>
        <taxon>Vertebrata</taxon>
        <taxon>Euteleostomi</taxon>
        <taxon>Actinopterygii</taxon>
        <taxon>Neopterygii</taxon>
        <taxon>Teleostei</taxon>
        <taxon>Ostariophysi</taxon>
        <taxon>Cypriniformes</taxon>
        <taxon>Danionidae</taxon>
        <taxon>Danioninae</taxon>
        <taxon>Danionella</taxon>
    </lineage>
</organism>
<dbReference type="AlphaFoldDB" id="A0A553MWE4"/>
<name>A0A553MWE4_9TELE</name>
<sequence>MNWDDGSVCGNKGQSDMAFRLQRCPGPSLRGAKSAADVTSNSRIMLLDKTHPPAASLTSVSLTFSAKATGKNNASLDARWTAPGPEGSVSAGFDPDLKLCLPDTHCVLKQQKKCDLKPISSPIYQRWSTHMVLKEPNKLS</sequence>
<accession>A0A553MWE4</accession>
<dbReference type="Proteomes" id="UP000316079">
    <property type="component" value="Unassembled WGS sequence"/>
</dbReference>